<dbReference type="PRINTS" id="PR00249">
    <property type="entry name" value="GPCRSECRETIN"/>
</dbReference>
<dbReference type="SMART" id="SM00008">
    <property type="entry name" value="HormR"/>
    <property type="match status" value="1"/>
</dbReference>
<dbReference type="Proteomes" id="UP001642540">
    <property type="component" value="Unassembled WGS sequence"/>
</dbReference>
<evidence type="ECO:0000256" key="2">
    <source>
        <dbReference type="ARBA" id="ARBA00005314"/>
    </source>
</evidence>
<dbReference type="SUPFAM" id="SSF111418">
    <property type="entry name" value="Hormone receptor domain"/>
    <property type="match status" value="1"/>
</dbReference>
<evidence type="ECO:0000313" key="15">
    <source>
        <dbReference type="Proteomes" id="UP001642540"/>
    </source>
</evidence>
<keyword evidence="6" id="KW-0297">G-protein coupled receptor</keyword>
<dbReference type="Gene3D" id="1.20.1070.10">
    <property type="entry name" value="Rhodopsin 7-helix transmembrane proteins"/>
    <property type="match status" value="1"/>
</dbReference>
<keyword evidence="8" id="KW-0675">Receptor</keyword>
<feature type="transmembrane region" description="Helical" evidence="11">
    <location>
        <begin position="209"/>
        <end position="226"/>
    </location>
</feature>
<dbReference type="Pfam" id="PF02793">
    <property type="entry name" value="HRM"/>
    <property type="match status" value="1"/>
</dbReference>
<feature type="transmembrane region" description="Helical" evidence="11">
    <location>
        <begin position="174"/>
        <end position="197"/>
    </location>
</feature>
<comment type="similarity">
    <text evidence="2">Belongs to the G-protein coupled receptor 2 family.</text>
</comment>
<dbReference type="EMBL" id="CAXLJM020000133">
    <property type="protein sequence ID" value="CAL8139987.1"/>
    <property type="molecule type" value="Genomic_DNA"/>
</dbReference>
<dbReference type="PROSITE" id="PS50227">
    <property type="entry name" value="G_PROTEIN_RECEP_F2_3"/>
    <property type="match status" value="1"/>
</dbReference>
<keyword evidence="7 11" id="KW-0472">Membrane</keyword>
<evidence type="ECO:0000259" key="12">
    <source>
        <dbReference type="PROSITE" id="PS50227"/>
    </source>
</evidence>
<reference evidence="14 15" key="1">
    <citation type="submission" date="2024-08" db="EMBL/GenBank/DDBJ databases">
        <authorList>
            <person name="Cucini C."/>
            <person name="Frati F."/>
        </authorList>
    </citation>
    <scope>NUCLEOTIDE SEQUENCE [LARGE SCALE GENOMIC DNA]</scope>
</reference>
<evidence type="ECO:0000256" key="10">
    <source>
        <dbReference type="SAM" id="MobiDB-lite"/>
    </source>
</evidence>
<evidence type="ECO:0000313" key="14">
    <source>
        <dbReference type="EMBL" id="CAL8139987.1"/>
    </source>
</evidence>
<comment type="subcellular location">
    <subcellularLocation>
        <location evidence="1">Cell membrane</location>
        <topology evidence="1">Multi-pass membrane protein</topology>
    </subcellularLocation>
</comment>
<evidence type="ECO:0000259" key="13">
    <source>
        <dbReference type="PROSITE" id="PS50261"/>
    </source>
</evidence>
<proteinExistence type="inferred from homology"/>
<evidence type="ECO:0000256" key="3">
    <source>
        <dbReference type="ARBA" id="ARBA00022475"/>
    </source>
</evidence>
<name>A0ABP1RZL7_9HEXA</name>
<feature type="transmembrane region" description="Helical" evidence="11">
    <location>
        <begin position="400"/>
        <end position="420"/>
    </location>
</feature>
<feature type="compositionally biased region" description="Low complexity" evidence="10">
    <location>
        <begin position="510"/>
        <end position="525"/>
    </location>
</feature>
<keyword evidence="9" id="KW-0807">Transducer</keyword>
<dbReference type="PANTHER" id="PTHR45620">
    <property type="entry name" value="PDF RECEPTOR-LIKE PROTEIN-RELATED"/>
    <property type="match status" value="1"/>
</dbReference>
<dbReference type="InterPro" id="IPR050332">
    <property type="entry name" value="GPCR_2"/>
</dbReference>
<evidence type="ECO:0000256" key="8">
    <source>
        <dbReference type="ARBA" id="ARBA00023170"/>
    </source>
</evidence>
<accession>A0ABP1RZL7</accession>
<organism evidence="14 15">
    <name type="scientific">Orchesella dallaii</name>
    <dbReference type="NCBI Taxonomy" id="48710"/>
    <lineage>
        <taxon>Eukaryota</taxon>
        <taxon>Metazoa</taxon>
        <taxon>Ecdysozoa</taxon>
        <taxon>Arthropoda</taxon>
        <taxon>Hexapoda</taxon>
        <taxon>Collembola</taxon>
        <taxon>Entomobryomorpha</taxon>
        <taxon>Entomobryoidea</taxon>
        <taxon>Orchesellidae</taxon>
        <taxon>Orchesellinae</taxon>
        <taxon>Orchesella</taxon>
    </lineage>
</organism>
<dbReference type="SUPFAM" id="SSF81321">
    <property type="entry name" value="Family A G protein-coupled receptor-like"/>
    <property type="match status" value="1"/>
</dbReference>
<keyword evidence="15" id="KW-1185">Reference proteome</keyword>
<keyword evidence="3" id="KW-1003">Cell membrane</keyword>
<dbReference type="InterPro" id="IPR000832">
    <property type="entry name" value="GPCR_2_secretin-like"/>
</dbReference>
<dbReference type="InterPro" id="IPR017981">
    <property type="entry name" value="GPCR_2-like_7TM"/>
</dbReference>
<keyword evidence="4 11" id="KW-0812">Transmembrane</keyword>
<protein>
    <submittedName>
        <fullName evidence="14">Uncharacterized protein</fullName>
    </submittedName>
</protein>
<feature type="transmembrane region" description="Helical" evidence="11">
    <location>
        <begin position="246"/>
        <end position="264"/>
    </location>
</feature>
<feature type="transmembrane region" description="Helical" evidence="11">
    <location>
        <begin position="371"/>
        <end position="388"/>
    </location>
</feature>
<sequence>METTIASGFDSDGAVNGSSVEEFTFPVSTTNTIQNMVPHVLNKSWDNLSITLSEWQKSQLEDLEETGVRCLLDMWLINQKDLELGAYCNATWDNVYCWPPTPTGNTVSRPCSEILQDTEPSLAHEIKGKAIRVCTGNGTWLWGNWTNYTECADSYDDFVRNTEEERTLVVAVQYIIFIGSVLSIVCLAMALLIFFYFKCLRCDRVTVHTHLMIALMLRSASLIIITEPFVFNRTNHYRNVDLLCKAVLSLNLYSTVTSVNWMFIQGVYLHGKLTTNVFDRGTPFRIYHLIGWVLPLFLVIGYATVLETYHPVHCWRDYSERNEIWILLGPMIFALLANLLFLINIMRILLTKVQRPNSTSDSAQLRRAVKATFVLFPLLGINNLLFLYDPGGEYHKYFVLFNAILGSTQGIFVSILYCFVSKDVRAAIHRLYRRYTIRRSANSMRISHSRGSSVMHHSTIRSRPRIHFRTKLKRITQTQSEELSGVRVSCSTSPELVMVHEVRGSCSRDFGSGSASPPSPFGNNGRESNGITHNNPLLLQDQRGARVKPFTRYSVALPLDELK</sequence>
<dbReference type="PROSITE" id="PS50261">
    <property type="entry name" value="G_PROTEIN_RECEP_F2_4"/>
    <property type="match status" value="1"/>
</dbReference>
<evidence type="ECO:0000256" key="11">
    <source>
        <dbReference type="SAM" id="Phobius"/>
    </source>
</evidence>
<dbReference type="Gene3D" id="4.10.1240.10">
    <property type="entry name" value="GPCR, family 2, extracellular hormone receptor domain"/>
    <property type="match status" value="1"/>
</dbReference>
<evidence type="ECO:0000256" key="9">
    <source>
        <dbReference type="ARBA" id="ARBA00023224"/>
    </source>
</evidence>
<feature type="compositionally biased region" description="Polar residues" evidence="10">
    <location>
        <begin position="526"/>
        <end position="535"/>
    </location>
</feature>
<dbReference type="InterPro" id="IPR001879">
    <property type="entry name" value="GPCR_2_extracellular_dom"/>
</dbReference>
<evidence type="ECO:0000256" key="1">
    <source>
        <dbReference type="ARBA" id="ARBA00004651"/>
    </source>
</evidence>
<evidence type="ECO:0000256" key="6">
    <source>
        <dbReference type="ARBA" id="ARBA00023040"/>
    </source>
</evidence>
<feature type="region of interest" description="Disordered" evidence="10">
    <location>
        <begin position="508"/>
        <end position="535"/>
    </location>
</feature>
<feature type="domain" description="G-protein coupled receptors family 2 profile 2" evidence="13">
    <location>
        <begin position="172"/>
        <end position="421"/>
    </location>
</feature>
<comment type="caution">
    <text evidence="14">The sequence shown here is derived from an EMBL/GenBank/DDBJ whole genome shotgun (WGS) entry which is preliminary data.</text>
</comment>
<evidence type="ECO:0000256" key="5">
    <source>
        <dbReference type="ARBA" id="ARBA00022989"/>
    </source>
</evidence>
<feature type="transmembrane region" description="Helical" evidence="11">
    <location>
        <begin position="324"/>
        <end position="350"/>
    </location>
</feature>
<dbReference type="InterPro" id="IPR036445">
    <property type="entry name" value="GPCR_2_extracell_dom_sf"/>
</dbReference>
<evidence type="ECO:0000256" key="4">
    <source>
        <dbReference type="ARBA" id="ARBA00022692"/>
    </source>
</evidence>
<keyword evidence="5 11" id="KW-1133">Transmembrane helix</keyword>
<dbReference type="Pfam" id="PF00002">
    <property type="entry name" value="7tm_2"/>
    <property type="match status" value="1"/>
</dbReference>
<feature type="domain" description="G-protein coupled receptors family 2 profile 1" evidence="12">
    <location>
        <begin position="69"/>
        <end position="155"/>
    </location>
</feature>
<evidence type="ECO:0000256" key="7">
    <source>
        <dbReference type="ARBA" id="ARBA00023136"/>
    </source>
</evidence>
<gene>
    <name evidence="14" type="ORF">ODALV1_LOCUS28089</name>
</gene>
<feature type="transmembrane region" description="Helical" evidence="11">
    <location>
        <begin position="284"/>
        <end position="304"/>
    </location>
</feature>